<dbReference type="GO" id="GO:0051287">
    <property type="term" value="F:NAD binding"/>
    <property type="evidence" value="ECO:0007669"/>
    <property type="project" value="InterPro"/>
</dbReference>
<dbReference type="PIRSF" id="PIRSF500136">
    <property type="entry name" value="UDP_ManNAc_DH"/>
    <property type="match status" value="1"/>
</dbReference>
<feature type="domain" description="UDP-glucose/GDP-mannose dehydrogenase C-terminal" evidence="5">
    <location>
        <begin position="322"/>
        <end position="424"/>
    </location>
</feature>
<dbReference type="SUPFAM" id="SSF52413">
    <property type="entry name" value="UDP-glucose/GDP-mannose dehydrogenase C-terminal domain"/>
    <property type="match status" value="1"/>
</dbReference>
<dbReference type="NCBIfam" id="TIGR03026">
    <property type="entry name" value="NDP-sugDHase"/>
    <property type="match status" value="1"/>
</dbReference>
<evidence type="ECO:0000256" key="4">
    <source>
        <dbReference type="PIRNR" id="PIRNR000124"/>
    </source>
</evidence>
<accession>A0A3A1UM53</accession>
<dbReference type="InterPro" id="IPR014026">
    <property type="entry name" value="UDP-Glc/GDP-Man_DH_dimer"/>
</dbReference>
<dbReference type="InterPro" id="IPR001732">
    <property type="entry name" value="UDP-Glc/GDP-Man_DH_N"/>
</dbReference>
<dbReference type="InterPro" id="IPR036220">
    <property type="entry name" value="UDP-Glc/GDP-Man_DH_C_sf"/>
</dbReference>
<dbReference type="GO" id="GO:0016628">
    <property type="term" value="F:oxidoreductase activity, acting on the CH-CH group of donors, NAD or NADP as acceptor"/>
    <property type="evidence" value="ECO:0007669"/>
    <property type="project" value="InterPro"/>
</dbReference>
<dbReference type="RefSeq" id="WP_119602505.1">
    <property type="nucleotide sequence ID" value="NZ_QXQA01000019.1"/>
</dbReference>
<keyword evidence="3" id="KW-0520">NAD</keyword>
<keyword evidence="2" id="KW-0560">Oxidoreductase</keyword>
<evidence type="ECO:0000256" key="2">
    <source>
        <dbReference type="ARBA" id="ARBA00023002"/>
    </source>
</evidence>
<keyword evidence="7" id="KW-1185">Reference proteome</keyword>
<gene>
    <name evidence="6" type="ORF">D3P08_23165</name>
</gene>
<dbReference type="InterPro" id="IPR028359">
    <property type="entry name" value="UDP_ManNAc/GlcNAc_DH"/>
</dbReference>
<organism evidence="6 7">
    <name type="scientific">Paenibacillus nanensis</name>
    <dbReference type="NCBI Taxonomy" id="393251"/>
    <lineage>
        <taxon>Bacteria</taxon>
        <taxon>Bacillati</taxon>
        <taxon>Bacillota</taxon>
        <taxon>Bacilli</taxon>
        <taxon>Bacillales</taxon>
        <taxon>Paenibacillaceae</taxon>
        <taxon>Paenibacillus</taxon>
    </lineage>
</organism>
<evidence type="ECO:0000256" key="1">
    <source>
        <dbReference type="ARBA" id="ARBA00006601"/>
    </source>
</evidence>
<dbReference type="InterPro" id="IPR017476">
    <property type="entry name" value="UDP-Glc/GDP-Man"/>
</dbReference>
<dbReference type="AlphaFoldDB" id="A0A3A1UM53"/>
<sequence>MDIFDRIVNRQDKIAVIGLGYVGLPVAVALSEKAEVIGFDVSASKVESYKKGVDLTGDLGHERLRNCSVQFTNDESLLGEASFFIVAVPTPIGSGNVPDLEHVRSASRMVGRRLRKGAVVVYESTVYPGVTEEICLPILEQESGLKCGTDFKIGYSPERINPGDKTHRLENIVKIVSGMDDEALDIIAKVYELIIEAGVYRAESIKVAEAAKVIENAQRDINIAFMNELSMLFHQMDIETKSVLAAAGTKWNFLKFSPGLVGGHCIGIDPYYLTYKAEDSGYYSKIILAGRHINDGMGKYVAQQIVKKLMRHKQDLSSAAVGILGLSYKEDSPDIRNTKVIDMIKELDEYGVRTVVCDPVADPEEVAKEYAIALAEPHELRNLSLVAVTVPHHCFAKLGPSDFDQMFIPGAVKSVMDIKGVFDKETFRNHGYDYWSL</sequence>
<dbReference type="PANTHER" id="PTHR43491:SF2">
    <property type="entry name" value="UDP-N-ACETYL-D-MANNOSAMINE DEHYDROGENASE"/>
    <property type="match status" value="1"/>
</dbReference>
<dbReference type="OrthoDB" id="9803238at2"/>
<evidence type="ECO:0000313" key="7">
    <source>
        <dbReference type="Proteomes" id="UP000266482"/>
    </source>
</evidence>
<dbReference type="SUPFAM" id="SSF48179">
    <property type="entry name" value="6-phosphogluconate dehydrogenase C-terminal domain-like"/>
    <property type="match status" value="1"/>
</dbReference>
<dbReference type="Gene3D" id="3.40.50.720">
    <property type="entry name" value="NAD(P)-binding Rossmann-like Domain"/>
    <property type="match status" value="2"/>
</dbReference>
<dbReference type="PANTHER" id="PTHR43491">
    <property type="entry name" value="UDP-N-ACETYL-D-MANNOSAMINE DEHYDROGENASE"/>
    <property type="match status" value="1"/>
</dbReference>
<comment type="caution">
    <text evidence="6">The sequence shown here is derived from an EMBL/GenBank/DDBJ whole genome shotgun (WGS) entry which is preliminary data.</text>
</comment>
<reference evidence="6 7" key="1">
    <citation type="submission" date="2018-09" db="EMBL/GenBank/DDBJ databases">
        <title>Paenibacillus aracenensis nov. sp. isolated from a cave in southern Spain.</title>
        <authorList>
            <person name="Jurado V."/>
            <person name="Gutierrez-Patricio S."/>
            <person name="Gonzalez-Pimentel J.L."/>
            <person name="Miller A.Z."/>
            <person name="Laiz L."/>
            <person name="Saiz-Jimenez C."/>
        </authorList>
    </citation>
    <scope>NUCLEOTIDE SEQUENCE [LARGE SCALE GENOMIC DNA]</scope>
    <source>
        <strain evidence="6 7">DSM 22867</strain>
    </source>
</reference>
<dbReference type="Pfam" id="PF00984">
    <property type="entry name" value="UDPG_MGDP_dh"/>
    <property type="match status" value="1"/>
</dbReference>
<dbReference type="SMART" id="SM00984">
    <property type="entry name" value="UDPG_MGDP_dh_C"/>
    <property type="match status" value="1"/>
</dbReference>
<proteinExistence type="inferred from homology"/>
<dbReference type="GO" id="GO:0016616">
    <property type="term" value="F:oxidoreductase activity, acting on the CH-OH group of donors, NAD or NADP as acceptor"/>
    <property type="evidence" value="ECO:0007669"/>
    <property type="project" value="InterPro"/>
</dbReference>
<name>A0A3A1UM53_9BACL</name>
<dbReference type="Pfam" id="PF03721">
    <property type="entry name" value="UDPG_MGDP_dh_N"/>
    <property type="match status" value="1"/>
</dbReference>
<dbReference type="InterPro" id="IPR036291">
    <property type="entry name" value="NAD(P)-bd_dom_sf"/>
</dbReference>
<comment type="similarity">
    <text evidence="1 4">Belongs to the UDP-glucose/GDP-mannose dehydrogenase family.</text>
</comment>
<evidence type="ECO:0000256" key="3">
    <source>
        <dbReference type="ARBA" id="ARBA00023027"/>
    </source>
</evidence>
<evidence type="ECO:0000313" key="6">
    <source>
        <dbReference type="EMBL" id="RIX49240.1"/>
    </source>
</evidence>
<dbReference type="InterPro" id="IPR014027">
    <property type="entry name" value="UDP-Glc/GDP-Man_DH_C"/>
</dbReference>
<dbReference type="PIRSF" id="PIRSF000124">
    <property type="entry name" value="UDPglc_GDPman_dh"/>
    <property type="match status" value="1"/>
</dbReference>
<evidence type="ECO:0000259" key="5">
    <source>
        <dbReference type="SMART" id="SM00984"/>
    </source>
</evidence>
<protein>
    <submittedName>
        <fullName evidence="6">Nucleotide sugar dehydrogenase</fullName>
    </submittedName>
</protein>
<dbReference type="EMBL" id="QXQA01000019">
    <property type="protein sequence ID" value="RIX49240.1"/>
    <property type="molecule type" value="Genomic_DNA"/>
</dbReference>
<dbReference type="Proteomes" id="UP000266482">
    <property type="component" value="Unassembled WGS sequence"/>
</dbReference>
<dbReference type="GO" id="GO:0000271">
    <property type="term" value="P:polysaccharide biosynthetic process"/>
    <property type="evidence" value="ECO:0007669"/>
    <property type="project" value="InterPro"/>
</dbReference>
<dbReference type="SUPFAM" id="SSF51735">
    <property type="entry name" value="NAD(P)-binding Rossmann-fold domains"/>
    <property type="match status" value="1"/>
</dbReference>
<dbReference type="InterPro" id="IPR008927">
    <property type="entry name" value="6-PGluconate_DH-like_C_sf"/>
</dbReference>
<dbReference type="Pfam" id="PF03720">
    <property type="entry name" value="UDPG_MGDP_dh_C"/>
    <property type="match status" value="1"/>
</dbReference>